<comment type="pathway">
    <text evidence="4">Sulfur metabolism.</text>
</comment>
<dbReference type="InterPro" id="IPR022407">
    <property type="entry name" value="OxRdtase_Mopterin_BS"/>
</dbReference>
<evidence type="ECO:0000256" key="14">
    <source>
        <dbReference type="ARBA" id="ARBA00022723"/>
    </source>
</evidence>
<accession>A0A814BJS5</accession>
<keyword evidence="17" id="KW-0560">Oxidoreductase</keyword>
<proteinExistence type="inferred from homology"/>
<keyword evidence="19" id="KW-0534">Nitrate assimilation</keyword>
<dbReference type="Gene3D" id="3.90.420.10">
    <property type="entry name" value="Oxidoreductase, molybdopterin-binding domain"/>
    <property type="match status" value="1"/>
</dbReference>
<dbReference type="Pfam" id="PF00174">
    <property type="entry name" value="Oxidored_molyb"/>
    <property type="match status" value="1"/>
</dbReference>
<dbReference type="GO" id="GO:0042128">
    <property type="term" value="P:nitrate assimilation"/>
    <property type="evidence" value="ECO:0007669"/>
    <property type="project" value="UniProtKB-KW"/>
</dbReference>
<evidence type="ECO:0000259" key="23">
    <source>
        <dbReference type="PROSITE" id="PS50255"/>
    </source>
</evidence>
<dbReference type="PRINTS" id="PR00363">
    <property type="entry name" value="CYTOCHROMEB5"/>
</dbReference>
<dbReference type="UniPathway" id="UPA00096"/>
<dbReference type="Gene3D" id="3.40.50.80">
    <property type="entry name" value="Nucleotide-binding domain of ferredoxin-NADP reductase (FNR) module"/>
    <property type="match status" value="1"/>
</dbReference>
<dbReference type="SUPFAM" id="SSF81296">
    <property type="entry name" value="E set domains"/>
    <property type="match status" value="1"/>
</dbReference>
<dbReference type="PRINTS" id="PR00407">
    <property type="entry name" value="EUMOPTERIN"/>
</dbReference>
<dbReference type="EC" id="1.7.1.3" evidence="9"/>
<evidence type="ECO:0000256" key="6">
    <source>
        <dbReference type="ARBA" id="ARBA00006253"/>
    </source>
</evidence>
<evidence type="ECO:0000256" key="22">
    <source>
        <dbReference type="PIRSR" id="PIRSR000233-1"/>
    </source>
</evidence>
<dbReference type="Gene3D" id="2.40.30.10">
    <property type="entry name" value="Translation factors"/>
    <property type="match status" value="1"/>
</dbReference>
<comment type="catalytic activity">
    <reaction evidence="21">
        <text>nitrite + NADP(+) + H2O = nitrate + NADPH + H(+)</text>
        <dbReference type="Rhea" id="RHEA:19061"/>
        <dbReference type="ChEBI" id="CHEBI:15377"/>
        <dbReference type="ChEBI" id="CHEBI:15378"/>
        <dbReference type="ChEBI" id="CHEBI:16301"/>
        <dbReference type="ChEBI" id="CHEBI:17632"/>
        <dbReference type="ChEBI" id="CHEBI:57783"/>
        <dbReference type="ChEBI" id="CHEBI:58349"/>
        <dbReference type="EC" id="1.7.1.3"/>
    </reaction>
</comment>
<dbReference type="PRINTS" id="PR00406">
    <property type="entry name" value="CYTB5RDTASE"/>
</dbReference>
<reference evidence="25" key="1">
    <citation type="submission" date="2021-02" db="EMBL/GenBank/DDBJ databases">
        <authorList>
            <person name="Nowell W R."/>
        </authorList>
    </citation>
    <scope>NUCLEOTIDE SEQUENCE</scope>
</reference>
<evidence type="ECO:0000256" key="1">
    <source>
        <dbReference type="ARBA" id="ARBA00001971"/>
    </source>
</evidence>
<keyword evidence="11 22" id="KW-0500">Molybdenum</keyword>
<evidence type="ECO:0000256" key="12">
    <source>
        <dbReference type="ARBA" id="ARBA00022617"/>
    </source>
</evidence>
<dbReference type="SUPFAM" id="SSF63380">
    <property type="entry name" value="Riboflavin synthase domain-like"/>
    <property type="match status" value="1"/>
</dbReference>
<comment type="cofactor">
    <cofactor evidence="1">
        <name>heme</name>
        <dbReference type="ChEBI" id="CHEBI:30413"/>
    </cofactor>
</comment>
<evidence type="ECO:0000256" key="19">
    <source>
        <dbReference type="ARBA" id="ARBA00023063"/>
    </source>
</evidence>
<dbReference type="InterPro" id="IPR036400">
    <property type="entry name" value="Cyt_B5-like_heme/steroid_sf"/>
</dbReference>
<evidence type="ECO:0000256" key="18">
    <source>
        <dbReference type="ARBA" id="ARBA00023004"/>
    </source>
</evidence>
<evidence type="ECO:0000256" key="9">
    <source>
        <dbReference type="ARBA" id="ARBA00012673"/>
    </source>
</evidence>
<dbReference type="InterPro" id="IPR017927">
    <property type="entry name" value="FAD-bd_FR_type"/>
</dbReference>
<dbReference type="SMART" id="SM01117">
    <property type="entry name" value="Cyt-b5"/>
    <property type="match status" value="1"/>
</dbReference>
<dbReference type="AlphaFoldDB" id="A0A814BJS5"/>
<dbReference type="SUPFAM" id="SSF55856">
    <property type="entry name" value="Cytochrome b5-like heme/steroid binding domain"/>
    <property type="match status" value="1"/>
</dbReference>
<feature type="domain" description="FAD-binding FR-type" evidence="24">
    <location>
        <begin position="612"/>
        <end position="722"/>
    </location>
</feature>
<dbReference type="FunFam" id="3.90.420.10:FF:000005">
    <property type="entry name" value="Nitrate reductase"/>
    <property type="match status" value="1"/>
</dbReference>
<dbReference type="EMBL" id="CAJNOG010000091">
    <property type="protein sequence ID" value="CAF0927088.1"/>
    <property type="molecule type" value="Genomic_DNA"/>
</dbReference>
<dbReference type="GO" id="GO:0006790">
    <property type="term" value="P:sulfur compound metabolic process"/>
    <property type="evidence" value="ECO:0007669"/>
    <property type="project" value="UniProtKB-UniPathway"/>
</dbReference>
<dbReference type="GO" id="GO:0043546">
    <property type="term" value="F:molybdopterin cofactor binding"/>
    <property type="evidence" value="ECO:0007669"/>
    <property type="project" value="InterPro"/>
</dbReference>
<evidence type="ECO:0000256" key="4">
    <source>
        <dbReference type="ARBA" id="ARBA00004678"/>
    </source>
</evidence>
<keyword evidence="18" id="KW-0408">Iron</keyword>
<dbReference type="PIRSF" id="PIRSF000233">
    <property type="entry name" value="Nitr_rd_NADH"/>
    <property type="match status" value="1"/>
</dbReference>
<evidence type="ECO:0000256" key="17">
    <source>
        <dbReference type="ARBA" id="ARBA00023002"/>
    </source>
</evidence>
<dbReference type="PROSITE" id="PS00559">
    <property type="entry name" value="MOLYBDOPTERIN_EUK"/>
    <property type="match status" value="1"/>
</dbReference>
<evidence type="ECO:0000313" key="25">
    <source>
        <dbReference type="EMBL" id="CAF0927088.1"/>
    </source>
</evidence>
<sequence>MSTSTLYCSNNKENNMEDFHSKLINISEKTILFPLPLQTEKPTKILACDEKTPDAHVPRDNRLIRLTGVHPFNCEAPLSVLYDSGFITPTELWFVRNHGAVPEVIDSDVLNWEFKIEGMVEQPITLKLAELLTFNQITIPITMVCAGNRRKEQNVVRKGNGFNWGSAGVSTALFTGILINEIIKLAQPKRAAKYMCMEGADKLPNGYYGTSIRLSTAMNPAMGVMLAYKMNGELLTPDHGRPLRVLIPGQIGGRSVKWLKRIIITEEPSDNWYHIYDNRVLPTMVTTEIAAENKSWYNDERYALYNLNVQSVICYPAHEEIIEIEENKSYNIRGYAYNGGGIRIGRVETSLDQGRTWQLAKIDYPEDLYKKAICYPELFGGKLDMPDREQCFCWCFWNIEVPIMKLSQTKDIVVRAMDESINIQPRDMYWNVLSMLNNCWHRLTITKQQNANALKFDHPTVPALTKGGWMEKVKEEGGELTDGFWGSDSVATTHLQEKKLSTIKMINESITRVITEEELSQHNKDGDAWIAVNKHVYDVSKYLKDHPGGIDAIVLASGMDASDDFMAIHSDHAKGMLIKYHIGILKTNTTKKDALLDETNINTQRDIFLNQKQWRKAILKRKTVLNHDSVYLTFALEHSKQKLGVPIGKHLYIRCTSQSNEKIIRPYTPISEVDQLGEFDLVIKLYRASGNRSAGKMSACIDLLKEGDTVECKGPFGGFEYQGNGVISNRGITQKIKKLTIIAGGSGVTGIYQILRHACRDGIECDLIYCNKMEEDILLRNELDILQHVRYCLSRQPDNWTGLRGHISQSYIKPVKDGLLLCCGPPKMMNSICKTAAKAGWNVYDQFIRF</sequence>
<evidence type="ECO:0000313" key="26">
    <source>
        <dbReference type="Proteomes" id="UP000663845"/>
    </source>
</evidence>
<name>A0A814BJS5_9BILA</name>
<dbReference type="GO" id="GO:0020037">
    <property type="term" value="F:heme binding"/>
    <property type="evidence" value="ECO:0007669"/>
    <property type="project" value="InterPro"/>
</dbReference>
<protein>
    <recommendedName>
        <fullName evidence="10">Nitrate reductase [NADPH]</fullName>
        <ecNumber evidence="9">1.7.1.3</ecNumber>
        <ecNumber evidence="8">1.8.3.1</ecNumber>
    </recommendedName>
</protein>
<dbReference type="CDD" id="cd06183">
    <property type="entry name" value="cyt_b5_reduct_like"/>
    <property type="match status" value="1"/>
</dbReference>
<keyword evidence="20" id="KW-1015">Disulfide bond</keyword>
<evidence type="ECO:0000256" key="10">
    <source>
        <dbReference type="ARBA" id="ARBA00015499"/>
    </source>
</evidence>
<dbReference type="InterPro" id="IPR017938">
    <property type="entry name" value="Riboflavin_synthase-like_b-brl"/>
</dbReference>
<comment type="function">
    <text evidence="3">Nitrate reductase is a key enzyme involved in the first step of nitrate assimilation in plants, fungi and bacteria.</text>
</comment>
<dbReference type="InterPro" id="IPR018506">
    <property type="entry name" value="Cyt_B5_heme-BS"/>
</dbReference>
<dbReference type="PROSITE" id="PS00191">
    <property type="entry name" value="CYTOCHROME_B5_1"/>
    <property type="match status" value="1"/>
</dbReference>
<organism evidence="25 26">
    <name type="scientific">Adineta steineri</name>
    <dbReference type="NCBI Taxonomy" id="433720"/>
    <lineage>
        <taxon>Eukaryota</taxon>
        <taxon>Metazoa</taxon>
        <taxon>Spiralia</taxon>
        <taxon>Gnathifera</taxon>
        <taxon>Rotifera</taxon>
        <taxon>Eurotatoria</taxon>
        <taxon>Bdelloidea</taxon>
        <taxon>Adinetida</taxon>
        <taxon>Adinetidae</taxon>
        <taxon>Adineta</taxon>
    </lineage>
</organism>
<dbReference type="GO" id="GO:0030151">
    <property type="term" value="F:molybdenum ion binding"/>
    <property type="evidence" value="ECO:0007669"/>
    <property type="project" value="InterPro"/>
</dbReference>
<evidence type="ECO:0000256" key="5">
    <source>
        <dbReference type="ARBA" id="ARBA00004971"/>
    </source>
</evidence>
<dbReference type="PROSITE" id="PS51384">
    <property type="entry name" value="FAD_FR"/>
    <property type="match status" value="1"/>
</dbReference>
<dbReference type="InterPro" id="IPR014756">
    <property type="entry name" value="Ig_E-set"/>
</dbReference>
<dbReference type="InterPro" id="IPR005066">
    <property type="entry name" value="MoCF_OxRdtse_dimer"/>
</dbReference>
<dbReference type="GO" id="GO:0050464">
    <property type="term" value="F:nitrate reductase (NADPH) activity"/>
    <property type="evidence" value="ECO:0007669"/>
    <property type="project" value="UniProtKB-EC"/>
</dbReference>
<dbReference type="InterPro" id="IPR008335">
    <property type="entry name" value="Mopterin_OxRdtase_euk"/>
</dbReference>
<dbReference type="Pfam" id="PF03404">
    <property type="entry name" value="Mo-co_dimer"/>
    <property type="match status" value="1"/>
</dbReference>
<dbReference type="PANTHER" id="PTHR19372">
    <property type="entry name" value="SULFITE REDUCTASE"/>
    <property type="match status" value="1"/>
</dbReference>
<feature type="binding site" evidence="22">
    <location>
        <position position="145"/>
    </location>
    <ligand>
        <name>Mo-molybdopterin</name>
        <dbReference type="ChEBI" id="CHEBI:71302"/>
    </ligand>
    <ligandPart>
        <name>Mo</name>
        <dbReference type="ChEBI" id="CHEBI:28685"/>
    </ligandPart>
</feature>
<dbReference type="SUPFAM" id="SSF56524">
    <property type="entry name" value="Oxidoreductase molybdopterin-binding domain"/>
    <property type="match status" value="1"/>
</dbReference>
<evidence type="ECO:0000256" key="20">
    <source>
        <dbReference type="ARBA" id="ARBA00023157"/>
    </source>
</evidence>
<dbReference type="EC" id="1.8.3.1" evidence="8"/>
<dbReference type="Pfam" id="PF00970">
    <property type="entry name" value="FAD_binding_6"/>
    <property type="match status" value="1"/>
</dbReference>
<comment type="subunit">
    <text evidence="7">Homodimer.</text>
</comment>
<evidence type="ECO:0000256" key="8">
    <source>
        <dbReference type="ARBA" id="ARBA00012505"/>
    </source>
</evidence>
<comment type="cofactor">
    <cofactor evidence="22">
        <name>Mo-molybdopterin</name>
        <dbReference type="ChEBI" id="CHEBI:71302"/>
    </cofactor>
    <text evidence="22">Binds 1 Mo-molybdopterin (Mo-MPT) cofactor per subunit.</text>
</comment>
<gene>
    <name evidence="25" type="ORF">JYZ213_LOCUS11950</name>
</gene>
<evidence type="ECO:0000256" key="21">
    <source>
        <dbReference type="ARBA" id="ARBA00049155"/>
    </source>
</evidence>
<comment type="similarity">
    <text evidence="6">Belongs to the nitrate reductase family.</text>
</comment>
<evidence type="ECO:0000256" key="13">
    <source>
        <dbReference type="ARBA" id="ARBA00022630"/>
    </source>
</evidence>
<keyword evidence="13" id="KW-0285">Flavoprotein</keyword>
<dbReference type="Pfam" id="PF00175">
    <property type="entry name" value="NAD_binding_1"/>
    <property type="match status" value="1"/>
</dbReference>
<comment type="cofactor">
    <cofactor evidence="2">
        <name>FAD</name>
        <dbReference type="ChEBI" id="CHEBI:57692"/>
    </cofactor>
</comment>
<dbReference type="GO" id="GO:0006809">
    <property type="term" value="P:nitric oxide biosynthetic process"/>
    <property type="evidence" value="ECO:0007669"/>
    <property type="project" value="InterPro"/>
</dbReference>
<dbReference type="SUPFAM" id="SSF52343">
    <property type="entry name" value="Ferredoxin reductase-like, C-terminal NADP-linked domain"/>
    <property type="match status" value="1"/>
</dbReference>
<dbReference type="PANTHER" id="PTHR19372:SF7">
    <property type="entry name" value="SULFITE OXIDASE, MITOCHONDRIAL"/>
    <property type="match status" value="1"/>
</dbReference>
<dbReference type="InterPro" id="IPR008333">
    <property type="entry name" value="Cbr1-like_FAD-bd_dom"/>
</dbReference>
<evidence type="ECO:0000256" key="15">
    <source>
        <dbReference type="ARBA" id="ARBA00022827"/>
    </source>
</evidence>
<keyword evidence="12" id="KW-0349">Heme</keyword>
<evidence type="ECO:0000256" key="11">
    <source>
        <dbReference type="ARBA" id="ARBA00022505"/>
    </source>
</evidence>
<dbReference type="Gene3D" id="2.60.40.650">
    <property type="match status" value="1"/>
</dbReference>
<comment type="caution">
    <text evidence="25">The sequence shown here is derived from an EMBL/GenBank/DDBJ whole genome shotgun (WGS) entry which is preliminary data.</text>
</comment>
<feature type="domain" description="Cytochrome b5 heme-binding" evidence="23">
    <location>
        <begin position="511"/>
        <end position="586"/>
    </location>
</feature>
<dbReference type="InterPro" id="IPR036374">
    <property type="entry name" value="OxRdtase_Mopterin-bd_sf"/>
</dbReference>
<dbReference type="InterPro" id="IPR012137">
    <property type="entry name" value="Nitr_rd_NADH"/>
</dbReference>
<dbReference type="InterPro" id="IPR000572">
    <property type="entry name" value="OxRdtase_Mopterin-bd_dom"/>
</dbReference>
<evidence type="ECO:0000256" key="3">
    <source>
        <dbReference type="ARBA" id="ARBA00003838"/>
    </source>
</evidence>
<evidence type="ECO:0000256" key="2">
    <source>
        <dbReference type="ARBA" id="ARBA00001974"/>
    </source>
</evidence>
<keyword evidence="16" id="KW-0521">NADP</keyword>
<evidence type="ECO:0000256" key="7">
    <source>
        <dbReference type="ARBA" id="ARBA00011738"/>
    </source>
</evidence>
<comment type="pathway">
    <text evidence="5">Energy metabolism; sulfur metabolism.</text>
</comment>
<dbReference type="InterPro" id="IPR039261">
    <property type="entry name" value="FNR_nucleotide-bd"/>
</dbReference>
<dbReference type="Gene3D" id="3.10.120.10">
    <property type="entry name" value="Cytochrome b5-like heme/steroid binding domain"/>
    <property type="match status" value="1"/>
</dbReference>
<dbReference type="InterPro" id="IPR001433">
    <property type="entry name" value="OxRdtase_FAD/NAD-bd"/>
</dbReference>
<dbReference type="Proteomes" id="UP000663845">
    <property type="component" value="Unassembled WGS sequence"/>
</dbReference>
<dbReference type="PROSITE" id="PS50255">
    <property type="entry name" value="CYTOCHROME_B5_2"/>
    <property type="match status" value="1"/>
</dbReference>
<evidence type="ECO:0000256" key="16">
    <source>
        <dbReference type="ARBA" id="ARBA00022857"/>
    </source>
</evidence>
<keyword evidence="15" id="KW-0274">FAD</keyword>
<evidence type="ECO:0000259" key="24">
    <source>
        <dbReference type="PROSITE" id="PS51384"/>
    </source>
</evidence>
<dbReference type="GO" id="GO:0008482">
    <property type="term" value="F:sulfite oxidase activity"/>
    <property type="evidence" value="ECO:0007669"/>
    <property type="project" value="UniProtKB-EC"/>
</dbReference>
<keyword evidence="14 22" id="KW-0479">Metal-binding</keyword>
<dbReference type="InterPro" id="IPR001199">
    <property type="entry name" value="Cyt_B5-like_heme/steroid-bd"/>
</dbReference>
<dbReference type="Pfam" id="PF00173">
    <property type="entry name" value="Cyt-b5"/>
    <property type="match status" value="1"/>
</dbReference>